<dbReference type="PANTHER" id="PTHR30572:SF18">
    <property type="entry name" value="ABC-TYPE MACROLIDE FAMILY EXPORT SYSTEM PERMEASE COMPONENT 2"/>
    <property type="match status" value="1"/>
</dbReference>
<dbReference type="GO" id="GO:0022857">
    <property type="term" value="F:transmembrane transporter activity"/>
    <property type="evidence" value="ECO:0007669"/>
    <property type="project" value="TreeGrafter"/>
</dbReference>
<keyword evidence="3 6" id="KW-0812">Transmembrane</keyword>
<evidence type="ECO:0000259" key="8">
    <source>
        <dbReference type="Pfam" id="PF12704"/>
    </source>
</evidence>
<comment type="caution">
    <text evidence="9">The sequence shown here is derived from an EMBL/GenBank/DDBJ whole genome shotgun (WGS) entry which is preliminary data.</text>
</comment>
<sequence length="440" mass="48893">MLSYYIKLGLKRLGETPVLTLLILMAMALGIAVSVTMLALHHAMAYNPAEEKSGRLFAVQLAAYGNDMETWGEEDGLPIQVTHRDAMNLRESTIPLRQTPMFRMALTLESHRQDMPPSADFVVRVADRDFFEMFGVNFVYGGPWDKTIDLDTARVAVINQSVNEYAFGGGNNVGKILLMNETEYRVVGITEDSNPLPRYYDLTSGAYPITPDSVFIPYSLAPQLESFPNGNISGWAAEPVNEFADLLQTEFVWQVYWVELPDAQAVAAYRDYLAGYVDQQQQLGRFQNGQARGHIRDVQQWLTYNRVIKDDNRVMVGLSFMFLLVCLVNTVGLLLARFLRRMNETGVRRALGASKLQIFQQYITEVSLLGLLGGGAGLLLSMVGLWGIRSLYTQYATIAYLDATMVAAAVAISLASSLIAGTYPAYRVCAAQPSLFLKAQ</sequence>
<dbReference type="Pfam" id="PF12704">
    <property type="entry name" value="MacB_PCD"/>
    <property type="match status" value="1"/>
</dbReference>
<evidence type="ECO:0000256" key="1">
    <source>
        <dbReference type="ARBA" id="ARBA00004651"/>
    </source>
</evidence>
<dbReference type="OrthoDB" id="8735006at2"/>
<evidence type="ECO:0000256" key="4">
    <source>
        <dbReference type="ARBA" id="ARBA00022989"/>
    </source>
</evidence>
<dbReference type="InterPro" id="IPR050250">
    <property type="entry name" value="Macrolide_Exporter_MacB"/>
</dbReference>
<evidence type="ECO:0000256" key="3">
    <source>
        <dbReference type="ARBA" id="ARBA00022692"/>
    </source>
</evidence>
<keyword evidence="4 6" id="KW-1133">Transmembrane helix</keyword>
<dbReference type="GO" id="GO:0005886">
    <property type="term" value="C:plasma membrane"/>
    <property type="evidence" value="ECO:0007669"/>
    <property type="project" value="UniProtKB-SubCell"/>
</dbReference>
<evidence type="ECO:0000259" key="7">
    <source>
        <dbReference type="Pfam" id="PF02687"/>
    </source>
</evidence>
<evidence type="ECO:0000313" key="10">
    <source>
        <dbReference type="Proteomes" id="UP000319732"/>
    </source>
</evidence>
<proteinExistence type="predicted"/>
<dbReference type="AlphaFoldDB" id="A0A545SYX8"/>
<dbReference type="InterPro" id="IPR025857">
    <property type="entry name" value="MacB_PCD"/>
</dbReference>
<keyword evidence="2" id="KW-1003">Cell membrane</keyword>
<comment type="subcellular location">
    <subcellularLocation>
        <location evidence="1">Cell membrane</location>
        <topology evidence="1">Multi-pass membrane protein</topology>
    </subcellularLocation>
</comment>
<organism evidence="9 10">
    <name type="scientific">Exilibacterium tricleocarpae</name>
    <dbReference type="NCBI Taxonomy" id="2591008"/>
    <lineage>
        <taxon>Bacteria</taxon>
        <taxon>Pseudomonadati</taxon>
        <taxon>Pseudomonadota</taxon>
        <taxon>Gammaproteobacteria</taxon>
        <taxon>Cellvibrionales</taxon>
        <taxon>Cellvibrionaceae</taxon>
        <taxon>Exilibacterium</taxon>
    </lineage>
</organism>
<evidence type="ECO:0000256" key="2">
    <source>
        <dbReference type="ARBA" id="ARBA00022475"/>
    </source>
</evidence>
<feature type="transmembrane region" description="Helical" evidence="6">
    <location>
        <begin position="400"/>
        <end position="426"/>
    </location>
</feature>
<dbReference type="Proteomes" id="UP000319732">
    <property type="component" value="Unassembled WGS sequence"/>
</dbReference>
<feature type="transmembrane region" description="Helical" evidence="6">
    <location>
        <begin position="366"/>
        <end position="388"/>
    </location>
</feature>
<name>A0A545SYX8_9GAMM</name>
<dbReference type="Pfam" id="PF02687">
    <property type="entry name" value="FtsX"/>
    <property type="match status" value="1"/>
</dbReference>
<evidence type="ECO:0000256" key="5">
    <source>
        <dbReference type="ARBA" id="ARBA00023136"/>
    </source>
</evidence>
<dbReference type="PANTHER" id="PTHR30572">
    <property type="entry name" value="MEMBRANE COMPONENT OF TRANSPORTER-RELATED"/>
    <property type="match status" value="1"/>
</dbReference>
<feature type="domain" description="ABC3 transporter permease C-terminal" evidence="7">
    <location>
        <begin position="318"/>
        <end position="433"/>
    </location>
</feature>
<feature type="domain" description="MacB-like periplasmic core" evidence="8">
    <location>
        <begin position="20"/>
        <end position="266"/>
    </location>
</feature>
<dbReference type="EMBL" id="VHSG01000025">
    <property type="protein sequence ID" value="TQV70175.1"/>
    <property type="molecule type" value="Genomic_DNA"/>
</dbReference>
<dbReference type="InterPro" id="IPR003838">
    <property type="entry name" value="ABC3_permease_C"/>
</dbReference>
<evidence type="ECO:0000256" key="6">
    <source>
        <dbReference type="SAM" id="Phobius"/>
    </source>
</evidence>
<protein>
    <submittedName>
        <fullName evidence="9">FtsX-like permease family protein</fullName>
    </submittedName>
</protein>
<keyword evidence="10" id="KW-1185">Reference proteome</keyword>
<feature type="transmembrane region" description="Helical" evidence="6">
    <location>
        <begin position="20"/>
        <end position="40"/>
    </location>
</feature>
<evidence type="ECO:0000313" key="9">
    <source>
        <dbReference type="EMBL" id="TQV70175.1"/>
    </source>
</evidence>
<reference evidence="9 10" key="1">
    <citation type="submission" date="2019-06" db="EMBL/GenBank/DDBJ databases">
        <title>Whole genome sequence for Cellvibrionaceae sp. R142.</title>
        <authorList>
            <person name="Wang G."/>
        </authorList>
    </citation>
    <scope>NUCLEOTIDE SEQUENCE [LARGE SCALE GENOMIC DNA]</scope>
    <source>
        <strain evidence="9 10">R142</strain>
    </source>
</reference>
<keyword evidence="5 6" id="KW-0472">Membrane</keyword>
<accession>A0A545SYX8</accession>
<gene>
    <name evidence="9" type="ORF">FKG94_21890</name>
</gene>
<dbReference type="RefSeq" id="WP_142929079.1">
    <property type="nucleotide sequence ID" value="NZ_ML660103.1"/>
</dbReference>
<feature type="transmembrane region" description="Helical" evidence="6">
    <location>
        <begin position="314"/>
        <end position="339"/>
    </location>
</feature>